<reference evidence="1" key="1">
    <citation type="submission" date="2016-10" db="EMBL/GenBank/DDBJ databases">
        <title>Sequence of Gallionella enrichment culture.</title>
        <authorList>
            <person name="Poehlein A."/>
            <person name="Muehling M."/>
            <person name="Daniel R."/>
        </authorList>
    </citation>
    <scope>NUCLEOTIDE SEQUENCE</scope>
</reference>
<comment type="caution">
    <text evidence="1">The sequence shown here is derived from an EMBL/GenBank/DDBJ whole genome shotgun (WGS) entry which is preliminary data.</text>
</comment>
<protein>
    <submittedName>
        <fullName evidence="1">Uncharacterized protein</fullName>
    </submittedName>
</protein>
<gene>
    <name evidence="1" type="ORF">GALL_506350</name>
</gene>
<accession>A0A1J5PAN5</accession>
<name>A0A1J5PAN5_9ZZZZ</name>
<dbReference type="AlphaFoldDB" id="A0A1J5PAN5"/>
<proteinExistence type="predicted"/>
<dbReference type="EMBL" id="MLJW01005707">
    <property type="protein sequence ID" value="OIQ67784.1"/>
    <property type="molecule type" value="Genomic_DNA"/>
</dbReference>
<sequence>MLLACSRLPSPSAARFLSIWSSSSLRSIISSTVGLSAPGARKSRSAALIMVKVLPLPWVCQMRPRVRLGSSARLTAASTAPVWC</sequence>
<evidence type="ECO:0000313" key="1">
    <source>
        <dbReference type="EMBL" id="OIQ67784.1"/>
    </source>
</evidence>
<organism evidence="1">
    <name type="scientific">mine drainage metagenome</name>
    <dbReference type="NCBI Taxonomy" id="410659"/>
    <lineage>
        <taxon>unclassified sequences</taxon>
        <taxon>metagenomes</taxon>
        <taxon>ecological metagenomes</taxon>
    </lineage>
</organism>